<sequence>MEKSKGEEKDKRFSCERRSSGVKEEIEHRFPQLYLEEIDARKGGGGDRIWLGVFSSEEVSGRTVDKDGDQCQKIKEKEVVINTEYSMQEDLVDVNKRVMRTEGLHETIAARKRVSKLNLEDGGQDENIMGLGVNTGSVVGLEASSRKKQNQLHGLFDEKGEWKSLDGDMEVIIGHYFSSLFTSSRPFRGQLEAVLNFVEARLPRTMRDSLDVLFIVEEVRSDLFSD</sequence>
<reference evidence="2" key="2">
    <citation type="submission" date="2023-06" db="EMBL/GenBank/DDBJ databases">
        <authorList>
            <person name="Swenson N.G."/>
            <person name="Wegrzyn J.L."/>
            <person name="Mcevoy S.L."/>
        </authorList>
    </citation>
    <scope>NUCLEOTIDE SEQUENCE</scope>
    <source>
        <strain evidence="2">NS2018</strain>
        <tissue evidence="2">Leaf</tissue>
    </source>
</reference>
<feature type="region of interest" description="Disordered" evidence="1">
    <location>
        <begin position="1"/>
        <end position="23"/>
    </location>
</feature>
<dbReference type="Proteomes" id="UP001168877">
    <property type="component" value="Unassembled WGS sequence"/>
</dbReference>
<evidence type="ECO:0000256" key="1">
    <source>
        <dbReference type="SAM" id="MobiDB-lite"/>
    </source>
</evidence>
<reference evidence="2" key="1">
    <citation type="journal article" date="2022" name="Plant J.">
        <title>Strategies of tolerance reflected in two North American maple genomes.</title>
        <authorList>
            <person name="McEvoy S.L."/>
            <person name="Sezen U.U."/>
            <person name="Trouern-Trend A."/>
            <person name="McMahon S.M."/>
            <person name="Schaberg P.G."/>
            <person name="Yang J."/>
            <person name="Wegrzyn J.L."/>
            <person name="Swenson N.G."/>
        </authorList>
    </citation>
    <scope>NUCLEOTIDE SEQUENCE</scope>
    <source>
        <strain evidence="2">NS2018</strain>
    </source>
</reference>
<comment type="caution">
    <text evidence="2">The sequence shown here is derived from an EMBL/GenBank/DDBJ whole genome shotgun (WGS) entry which is preliminary data.</text>
</comment>
<evidence type="ECO:0000313" key="2">
    <source>
        <dbReference type="EMBL" id="KAK0591606.1"/>
    </source>
</evidence>
<name>A0AA39SFE2_ACESA</name>
<evidence type="ECO:0000313" key="3">
    <source>
        <dbReference type="Proteomes" id="UP001168877"/>
    </source>
</evidence>
<gene>
    <name evidence="2" type="ORF">LWI29_004797</name>
</gene>
<dbReference type="AlphaFoldDB" id="A0AA39SFE2"/>
<keyword evidence="3" id="KW-1185">Reference proteome</keyword>
<protein>
    <submittedName>
        <fullName evidence="2">Uncharacterized protein</fullName>
    </submittedName>
</protein>
<dbReference type="EMBL" id="JAUESC010000380">
    <property type="protein sequence ID" value="KAK0591606.1"/>
    <property type="molecule type" value="Genomic_DNA"/>
</dbReference>
<accession>A0AA39SFE2</accession>
<proteinExistence type="predicted"/>
<organism evidence="2 3">
    <name type="scientific">Acer saccharum</name>
    <name type="common">Sugar maple</name>
    <dbReference type="NCBI Taxonomy" id="4024"/>
    <lineage>
        <taxon>Eukaryota</taxon>
        <taxon>Viridiplantae</taxon>
        <taxon>Streptophyta</taxon>
        <taxon>Embryophyta</taxon>
        <taxon>Tracheophyta</taxon>
        <taxon>Spermatophyta</taxon>
        <taxon>Magnoliopsida</taxon>
        <taxon>eudicotyledons</taxon>
        <taxon>Gunneridae</taxon>
        <taxon>Pentapetalae</taxon>
        <taxon>rosids</taxon>
        <taxon>malvids</taxon>
        <taxon>Sapindales</taxon>
        <taxon>Sapindaceae</taxon>
        <taxon>Hippocastanoideae</taxon>
        <taxon>Acereae</taxon>
        <taxon>Acer</taxon>
    </lineage>
</organism>